<evidence type="ECO:0000259" key="2">
    <source>
        <dbReference type="SMART" id="SM00245"/>
    </source>
</evidence>
<dbReference type="Gene3D" id="3.30.750.44">
    <property type="match status" value="1"/>
</dbReference>
<keyword evidence="1" id="KW-0812">Transmembrane</keyword>
<organism evidence="3 4">
    <name type="scientific">Jilunia laotingensis</name>
    <dbReference type="NCBI Taxonomy" id="2763675"/>
    <lineage>
        <taxon>Bacteria</taxon>
        <taxon>Pseudomonadati</taxon>
        <taxon>Bacteroidota</taxon>
        <taxon>Bacteroidia</taxon>
        <taxon>Bacteroidales</taxon>
        <taxon>Bacteroidaceae</taxon>
        <taxon>Jilunia</taxon>
    </lineage>
</organism>
<reference evidence="3" key="1">
    <citation type="submission" date="2020-08" db="EMBL/GenBank/DDBJ databases">
        <title>Genome public.</title>
        <authorList>
            <person name="Liu C."/>
            <person name="Sun Q."/>
        </authorList>
    </citation>
    <scope>NUCLEOTIDE SEQUENCE</scope>
    <source>
        <strain evidence="3">N12</strain>
    </source>
</reference>
<accession>A0A926IQU5</accession>
<sequence length="344" mass="39839">MKEKGIRKKFIIYRATLWGILLSILIGFNGCIREEKFTDDPEGNFNQLWKLIDEKYCFLEYKGIDWERIGADYRKYISREMDDEDLFYVLNNMLYELRDGHVNLTSESNQSNFDYWTEYPLNFTQSLLTNRHYLGNDYLEKAGFKYKILDDNIGYIYYEKFSSTVTNLELDEILTYFSGCDGLIIDVRQNTGGTATNSAKIASRFTNEKVLTGYIQHKTGPGHNDFSEPYAIYLEPSPNIRWQKKVAVLTNRHSYSATNDFVNHMRCLPNVLIIGDTTGGGSGMPFSSELPNGWTVRFSASPHFDRDMNHIEWGIDPDIKVDISQWDESNGLDSIIEKARKLLK</sequence>
<dbReference type="Proteomes" id="UP000651085">
    <property type="component" value="Unassembled WGS sequence"/>
</dbReference>
<keyword evidence="1" id="KW-1133">Transmembrane helix</keyword>
<dbReference type="EMBL" id="JACRTF010000001">
    <property type="protein sequence ID" value="MBC8593053.1"/>
    <property type="molecule type" value="Genomic_DNA"/>
</dbReference>
<dbReference type="SMART" id="SM00245">
    <property type="entry name" value="TSPc"/>
    <property type="match status" value="1"/>
</dbReference>
<dbReference type="Pfam" id="PF14684">
    <property type="entry name" value="Tricorn_C1"/>
    <property type="match status" value="1"/>
</dbReference>
<feature type="domain" description="Tail specific protease" evidence="2">
    <location>
        <begin position="120"/>
        <end position="322"/>
    </location>
</feature>
<gene>
    <name evidence="3" type="ORF">H8744_07245</name>
</gene>
<dbReference type="InterPro" id="IPR029045">
    <property type="entry name" value="ClpP/crotonase-like_dom_sf"/>
</dbReference>
<dbReference type="SUPFAM" id="SSF52096">
    <property type="entry name" value="ClpP/crotonase"/>
    <property type="match status" value="1"/>
</dbReference>
<dbReference type="RefSeq" id="WP_262434214.1">
    <property type="nucleotide sequence ID" value="NZ_JACRTF010000001.1"/>
</dbReference>
<dbReference type="GO" id="GO:0006508">
    <property type="term" value="P:proteolysis"/>
    <property type="evidence" value="ECO:0007669"/>
    <property type="project" value="InterPro"/>
</dbReference>
<dbReference type="PANTHER" id="PTHR11261:SF3">
    <property type="entry name" value="RETINOL-BINDING PROTEIN 3"/>
    <property type="match status" value="1"/>
</dbReference>
<dbReference type="Pfam" id="PF03572">
    <property type="entry name" value="Peptidase_S41"/>
    <property type="match status" value="1"/>
</dbReference>
<dbReference type="AlphaFoldDB" id="A0A926IQU5"/>
<dbReference type="GO" id="GO:0008236">
    <property type="term" value="F:serine-type peptidase activity"/>
    <property type="evidence" value="ECO:0007669"/>
    <property type="project" value="InterPro"/>
</dbReference>
<proteinExistence type="predicted"/>
<protein>
    <submittedName>
        <fullName evidence="3">S41 family peptidase</fullName>
    </submittedName>
</protein>
<dbReference type="InterPro" id="IPR028204">
    <property type="entry name" value="Tricorn_C1"/>
</dbReference>
<dbReference type="CDD" id="cd07563">
    <property type="entry name" value="Peptidase_S41_IRBP"/>
    <property type="match status" value="1"/>
</dbReference>
<evidence type="ECO:0000313" key="4">
    <source>
        <dbReference type="Proteomes" id="UP000651085"/>
    </source>
</evidence>
<evidence type="ECO:0000313" key="3">
    <source>
        <dbReference type="EMBL" id="MBC8593053.1"/>
    </source>
</evidence>
<evidence type="ECO:0000256" key="1">
    <source>
        <dbReference type="SAM" id="Phobius"/>
    </source>
</evidence>
<comment type="caution">
    <text evidence="3">The sequence shown here is derived from an EMBL/GenBank/DDBJ whole genome shotgun (WGS) entry which is preliminary data.</text>
</comment>
<keyword evidence="1" id="KW-0472">Membrane</keyword>
<name>A0A926IQU5_9BACT</name>
<dbReference type="Gene3D" id="3.90.226.10">
    <property type="entry name" value="2-enoyl-CoA Hydratase, Chain A, domain 1"/>
    <property type="match status" value="1"/>
</dbReference>
<feature type="transmembrane region" description="Helical" evidence="1">
    <location>
        <begin position="12"/>
        <end position="30"/>
    </location>
</feature>
<keyword evidence="4" id="KW-1185">Reference proteome</keyword>
<dbReference type="InterPro" id="IPR005151">
    <property type="entry name" value="Tail-specific_protease"/>
</dbReference>
<dbReference type="PANTHER" id="PTHR11261">
    <property type="entry name" value="INTERPHOTORECEPTOR RETINOID-BINDING PROTEIN"/>
    <property type="match status" value="1"/>
</dbReference>